<evidence type="ECO:0000313" key="19">
    <source>
        <dbReference type="Proteomes" id="UP000630923"/>
    </source>
</evidence>
<evidence type="ECO:0000256" key="6">
    <source>
        <dbReference type="ARBA" id="ARBA00022729"/>
    </source>
</evidence>
<dbReference type="InterPro" id="IPR000531">
    <property type="entry name" value="Beta-barrel_TonB"/>
</dbReference>
<accession>A0A919AWL1</accession>
<dbReference type="Proteomes" id="UP000630923">
    <property type="component" value="Unassembled WGS sequence"/>
</dbReference>
<evidence type="ECO:0000313" key="18">
    <source>
        <dbReference type="EMBL" id="GHF26990.1"/>
    </source>
</evidence>
<evidence type="ECO:0000256" key="1">
    <source>
        <dbReference type="ARBA" id="ARBA00004571"/>
    </source>
</evidence>
<gene>
    <name evidence="18" type="ORF">GCM10017044_22540</name>
</gene>
<organism evidence="18 19">
    <name type="scientific">Kordiimonas sediminis</name>
    <dbReference type="NCBI Taxonomy" id="1735581"/>
    <lineage>
        <taxon>Bacteria</taxon>
        <taxon>Pseudomonadati</taxon>
        <taxon>Pseudomonadota</taxon>
        <taxon>Alphaproteobacteria</taxon>
        <taxon>Kordiimonadales</taxon>
        <taxon>Kordiimonadaceae</taxon>
        <taxon>Kordiimonas</taxon>
    </lineage>
</organism>
<comment type="caution">
    <text evidence="18">The sequence shown here is derived from an EMBL/GenBank/DDBJ whole genome shotgun (WGS) entry which is preliminary data.</text>
</comment>
<reference evidence="18" key="1">
    <citation type="journal article" date="2014" name="Int. J. Syst. Evol. Microbiol.">
        <title>Complete genome sequence of Corynebacterium casei LMG S-19264T (=DSM 44701T), isolated from a smear-ripened cheese.</title>
        <authorList>
            <consortium name="US DOE Joint Genome Institute (JGI-PGF)"/>
            <person name="Walter F."/>
            <person name="Albersmeier A."/>
            <person name="Kalinowski J."/>
            <person name="Ruckert C."/>
        </authorList>
    </citation>
    <scope>NUCLEOTIDE SEQUENCE</scope>
    <source>
        <strain evidence="18">KCTC 42590</strain>
    </source>
</reference>
<evidence type="ECO:0000256" key="9">
    <source>
        <dbReference type="ARBA" id="ARBA00023077"/>
    </source>
</evidence>
<keyword evidence="11 12" id="KW-0998">Cell outer membrane</keyword>
<keyword evidence="10 12" id="KW-0472">Membrane</keyword>
<dbReference type="Pfam" id="PF00593">
    <property type="entry name" value="TonB_dep_Rec_b-barrel"/>
    <property type="match status" value="1"/>
</dbReference>
<evidence type="ECO:0000256" key="7">
    <source>
        <dbReference type="ARBA" id="ARBA00023004"/>
    </source>
</evidence>
<feature type="domain" description="TonB-dependent receptor plug" evidence="17">
    <location>
        <begin position="54"/>
        <end position="163"/>
    </location>
</feature>
<keyword evidence="2 12" id="KW-0813">Transport</keyword>
<dbReference type="InterPro" id="IPR039426">
    <property type="entry name" value="TonB-dep_rcpt-like"/>
</dbReference>
<keyword evidence="8" id="KW-0406">Ion transport</keyword>
<evidence type="ECO:0000256" key="4">
    <source>
        <dbReference type="ARBA" id="ARBA00022496"/>
    </source>
</evidence>
<name>A0A919AWL1_9PROT</name>
<keyword evidence="3 12" id="KW-1134">Transmembrane beta strand</keyword>
<feature type="chain" id="PRO_5037966612" evidence="15">
    <location>
        <begin position="25"/>
        <end position="754"/>
    </location>
</feature>
<evidence type="ECO:0000256" key="8">
    <source>
        <dbReference type="ARBA" id="ARBA00023065"/>
    </source>
</evidence>
<keyword evidence="7" id="KW-0408">Iron</keyword>
<dbReference type="PROSITE" id="PS52016">
    <property type="entry name" value="TONB_DEPENDENT_REC_3"/>
    <property type="match status" value="1"/>
</dbReference>
<dbReference type="InterPro" id="IPR010917">
    <property type="entry name" value="TonB_rcpt_CS"/>
</dbReference>
<dbReference type="GO" id="GO:0009279">
    <property type="term" value="C:cell outer membrane"/>
    <property type="evidence" value="ECO:0007669"/>
    <property type="project" value="UniProtKB-SubCell"/>
</dbReference>
<reference evidence="18" key="2">
    <citation type="submission" date="2020-09" db="EMBL/GenBank/DDBJ databases">
        <authorList>
            <person name="Sun Q."/>
            <person name="Kim S."/>
        </authorList>
    </citation>
    <scope>NUCLEOTIDE SEQUENCE</scope>
    <source>
        <strain evidence="18">KCTC 42590</strain>
    </source>
</reference>
<dbReference type="CDD" id="cd01347">
    <property type="entry name" value="ligand_gated_channel"/>
    <property type="match status" value="1"/>
</dbReference>
<dbReference type="GO" id="GO:0006826">
    <property type="term" value="P:iron ion transport"/>
    <property type="evidence" value="ECO:0007669"/>
    <property type="project" value="UniProtKB-KW"/>
</dbReference>
<evidence type="ECO:0000256" key="11">
    <source>
        <dbReference type="ARBA" id="ARBA00023237"/>
    </source>
</evidence>
<dbReference type="InterPro" id="IPR012910">
    <property type="entry name" value="Plug_dom"/>
</dbReference>
<dbReference type="PROSITE" id="PS01156">
    <property type="entry name" value="TONB_DEPENDENT_REC_2"/>
    <property type="match status" value="1"/>
</dbReference>
<keyword evidence="4" id="KW-0410">Iron transport</keyword>
<keyword evidence="19" id="KW-1185">Reference proteome</keyword>
<evidence type="ECO:0000256" key="14">
    <source>
        <dbReference type="RuleBase" id="RU003357"/>
    </source>
</evidence>
<feature type="signal peptide" evidence="15">
    <location>
        <begin position="1"/>
        <end position="24"/>
    </location>
</feature>
<dbReference type="RefSeq" id="WP_191253014.1">
    <property type="nucleotide sequence ID" value="NZ_BNCI01000002.1"/>
</dbReference>
<dbReference type="Gene3D" id="2.40.170.20">
    <property type="entry name" value="TonB-dependent receptor, beta-barrel domain"/>
    <property type="match status" value="1"/>
</dbReference>
<evidence type="ECO:0000256" key="5">
    <source>
        <dbReference type="ARBA" id="ARBA00022692"/>
    </source>
</evidence>
<evidence type="ECO:0000256" key="2">
    <source>
        <dbReference type="ARBA" id="ARBA00022448"/>
    </source>
</evidence>
<dbReference type="InterPro" id="IPR036942">
    <property type="entry name" value="Beta-barrel_TonB_sf"/>
</dbReference>
<feature type="domain" description="TonB-dependent receptor-like beta-barrel" evidence="16">
    <location>
        <begin position="245"/>
        <end position="715"/>
    </location>
</feature>
<keyword evidence="5 12" id="KW-0812">Transmembrane</keyword>
<dbReference type="PANTHER" id="PTHR32552">
    <property type="entry name" value="FERRICHROME IRON RECEPTOR-RELATED"/>
    <property type="match status" value="1"/>
</dbReference>
<dbReference type="PANTHER" id="PTHR32552:SF81">
    <property type="entry name" value="TONB-DEPENDENT OUTER MEMBRANE RECEPTOR"/>
    <property type="match status" value="1"/>
</dbReference>
<evidence type="ECO:0000259" key="16">
    <source>
        <dbReference type="Pfam" id="PF00593"/>
    </source>
</evidence>
<evidence type="ECO:0000256" key="15">
    <source>
        <dbReference type="SAM" id="SignalP"/>
    </source>
</evidence>
<comment type="similarity">
    <text evidence="12 14">Belongs to the TonB-dependent receptor family.</text>
</comment>
<proteinExistence type="inferred from homology"/>
<sequence length="754" mass="81356">MKSSTFLKSALMAGVALPLGIASATSVSAQEAAADAPIGLEEIMVTARRRSESLQDVPIAVTAFSGSDLEMQGTADITELALSAPSVTLEASRATNSTLTAFIRGVGQQDPLAGFEQGVALYVDDIYMARPQAALLDVYDVERIEVLRGPQGTLYGRNAVGGAIKYVTKRLSDEPELKVKGNLGTYEQIDAIVSASYPVSDTFRIGGAVASLNRGGFGEYVTNGDEHYNKSILAGRISAELMPSDSLFIRLAADYTKDKSNPKSGTRVNPGAVSGLPVLDSVFDTYADAQNHPSTAALGTDNDIEAKGVNASIEWEVNPSVTLKSITAYREDYSKGVIDFDSLPIDDMDTPGIYDNEQFSQEFQLAYTGDKLTGLIGFFYLDASASNEFDVVLGQLGRVAFGSELAAYTYGLIDTKAWSVFGDMTYEVTEKLSLSFGGRYTNDKRDADVFRENYLGQNSPAFGSPNAIGLGPSSDFEASKTFKDFSPRVVLDYKLNDDVTVYGGFSQGFKAGSFDPRGANFIAPEVVDGFDPETLNSFEAGLKATFADGRIRTNIAVFHSKYKDMQIPGSIPVDSDGDGTNDGFVGSVTNAGKATIKGIEFEGDFLLTENLTMRASMSALDAEIDEWLVEGVNIADQREIQNTPSFTSYVGLNYAMDIENGTVNFLGNWSYKSSIVQFETPVPEIDQDGYSLFNASIVWTSEDNKYTIGLHGKNLFDKLYKTSGYNFPTLGLENNITAFYGPPRTVTASFGVKF</sequence>
<dbReference type="AlphaFoldDB" id="A0A919AWL1"/>
<keyword evidence="9 14" id="KW-0798">TonB box</keyword>
<evidence type="ECO:0000256" key="10">
    <source>
        <dbReference type="ARBA" id="ARBA00023136"/>
    </source>
</evidence>
<comment type="subcellular location">
    <subcellularLocation>
        <location evidence="1 12">Cell outer membrane</location>
        <topology evidence="1 12">Multi-pass membrane protein</topology>
    </subcellularLocation>
</comment>
<evidence type="ECO:0000256" key="12">
    <source>
        <dbReference type="PROSITE-ProRule" id="PRU01360"/>
    </source>
</evidence>
<feature type="short sequence motif" description="TonB C-terminal box" evidence="13">
    <location>
        <begin position="737"/>
        <end position="754"/>
    </location>
</feature>
<evidence type="ECO:0000256" key="13">
    <source>
        <dbReference type="PROSITE-ProRule" id="PRU10144"/>
    </source>
</evidence>
<dbReference type="EMBL" id="BNCI01000002">
    <property type="protein sequence ID" value="GHF26990.1"/>
    <property type="molecule type" value="Genomic_DNA"/>
</dbReference>
<evidence type="ECO:0000259" key="17">
    <source>
        <dbReference type="Pfam" id="PF07715"/>
    </source>
</evidence>
<dbReference type="SUPFAM" id="SSF56935">
    <property type="entry name" value="Porins"/>
    <property type="match status" value="1"/>
</dbReference>
<keyword evidence="18" id="KW-0675">Receptor</keyword>
<keyword evidence="6 15" id="KW-0732">Signal</keyword>
<dbReference type="Pfam" id="PF07715">
    <property type="entry name" value="Plug"/>
    <property type="match status" value="1"/>
</dbReference>
<protein>
    <submittedName>
        <fullName evidence="18">TonB-dependent receptor</fullName>
    </submittedName>
</protein>
<evidence type="ECO:0000256" key="3">
    <source>
        <dbReference type="ARBA" id="ARBA00022452"/>
    </source>
</evidence>